<dbReference type="InterPro" id="IPR016166">
    <property type="entry name" value="FAD-bd_PCMH"/>
</dbReference>
<sequence length="531" mass="59006">MLTCRNNRSPEMLAYVEHFVHGNDAESRQDNDDDVAGLSKALDLQASVHDCGPTGIASKDFGGMKSVQPLAMVRPSATADVARVVKAAAASANLTVAARGNGHSVNGQAMAEQGLVLDMRAMKDPFEILWIEGSPYLDVSGGALWEDVLKRCVSDFGLAPRSWTDYLSLTVGGTLSYAGVSGQAFRYGPQTSNVTELEVVTGKGETLCCSQTQNSELFFGALGGLGQFGIITKARLVLQQAPDMVRWIRVVYSEFVEFAGDAESLVEELEECFDYVEGFVLVNSDDRANGWPTVLLGPEQVFDPIHIPSTAGPVLYCLELALHYRNADHPSRVDTDVGRLLERLRFIKGLKFQVDVTYMEFLLRVKRVEEEAKRNGTWDAPHPWLNLFVSKSNMVDFDREVFNKILKDGIDGPILVYPLLRNKWDSCHSVVVPDSDIFYIVALLRFSPPPPKGPPAELLVAQNNEIIQFCTSRGLDFKLYFPHYQSREDWMKHFGNQWARFVERKANFDPMAILAPGQNIFSRTSQPPSIT</sequence>
<evidence type="ECO:0000256" key="7">
    <source>
        <dbReference type="ARBA" id="ARBA00048224"/>
    </source>
</evidence>
<evidence type="ECO:0000256" key="2">
    <source>
        <dbReference type="ARBA" id="ARBA00005466"/>
    </source>
</evidence>
<evidence type="ECO:0000256" key="1">
    <source>
        <dbReference type="ARBA" id="ARBA00001974"/>
    </source>
</evidence>
<dbReference type="SUPFAM" id="SSF56176">
    <property type="entry name" value="FAD-binding/transporter-associated domain-like"/>
    <property type="match status" value="1"/>
</dbReference>
<dbReference type="Proteomes" id="UP000257109">
    <property type="component" value="Unassembled WGS sequence"/>
</dbReference>
<dbReference type="GO" id="GO:0019139">
    <property type="term" value="F:cytokinin dehydrogenase activity"/>
    <property type="evidence" value="ECO:0007669"/>
    <property type="project" value="UniProtKB-EC"/>
</dbReference>
<dbReference type="Gene3D" id="3.40.462.10">
    <property type="entry name" value="FAD-linked oxidases, C-terminal domain"/>
    <property type="match status" value="1"/>
</dbReference>
<dbReference type="PANTHER" id="PTHR13878:SF112">
    <property type="entry name" value="CYTOKININ DEHYDROGENASE 7"/>
    <property type="match status" value="1"/>
</dbReference>
<dbReference type="OrthoDB" id="415825at2759"/>
<comment type="caution">
    <text evidence="9">The sequence shown here is derived from an EMBL/GenBank/DDBJ whole genome shotgun (WGS) entry which is preliminary data.</text>
</comment>
<organism evidence="9 10">
    <name type="scientific">Mucuna pruriens</name>
    <name type="common">Velvet bean</name>
    <name type="synonym">Dolichos pruriens</name>
    <dbReference type="NCBI Taxonomy" id="157652"/>
    <lineage>
        <taxon>Eukaryota</taxon>
        <taxon>Viridiplantae</taxon>
        <taxon>Streptophyta</taxon>
        <taxon>Embryophyta</taxon>
        <taxon>Tracheophyta</taxon>
        <taxon>Spermatophyta</taxon>
        <taxon>Magnoliopsida</taxon>
        <taxon>eudicotyledons</taxon>
        <taxon>Gunneridae</taxon>
        <taxon>Pentapetalae</taxon>
        <taxon>rosids</taxon>
        <taxon>fabids</taxon>
        <taxon>Fabales</taxon>
        <taxon>Fabaceae</taxon>
        <taxon>Papilionoideae</taxon>
        <taxon>50 kb inversion clade</taxon>
        <taxon>NPAAA clade</taxon>
        <taxon>indigoferoid/millettioid clade</taxon>
        <taxon>Phaseoleae</taxon>
        <taxon>Mucuna</taxon>
    </lineage>
</organism>
<dbReference type="Gene3D" id="3.30.465.10">
    <property type="match status" value="1"/>
</dbReference>
<dbReference type="InterPro" id="IPR016164">
    <property type="entry name" value="FAD-linked_Oxase-like_C"/>
</dbReference>
<dbReference type="GO" id="GO:0009690">
    <property type="term" value="P:cytokinin metabolic process"/>
    <property type="evidence" value="ECO:0007669"/>
    <property type="project" value="InterPro"/>
</dbReference>
<dbReference type="Pfam" id="PF09265">
    <property type="entry name" value="Cytokin-bind"/>
    <property type="match status" value="1"/>
</dbReference>
<dbReference type="InterPro" id="IPR016170">
    <property type="entry name" value="Cytok_DH_C_sf"/>
</dbReference>
<comment type="catalytic activity">
    <reaction evidence="7">
        <text>N(6)-dimethylallyladenine + A + H2O = 3-methyl-2-butenal + adenine + AH2</text>
        <dbReference type="Rhea" id="RHEA:13625"/>
        <dbReference type="ChEBI" id="CHEBI:13193"/>
        <dbReference type="ChEBI" id="CHEBI:15377"/>
        <dbReference type="ChEBI" id="CHEBI:15825"/>
        <dbReference type="ChEBI" id="CHEBI:16708"/>
        <dbReference type="ChEBI" id="CHEBI:17499"/>
        <dbReference type="ChEBI" id="CHEBI:17660"/>
        <dbReference type="EC" id="1.5.99.12"/>
    </reaction>
</comment>
<feature type="non-terminal residue" evidence="9">
    <location>
        <position position="1"/>
    </location>
</feature>
<dbReference type="InterPro" id="IPR006094">
    <property type="entry name" value="Oxid_FAD_bind_N"/>
</dbReference>
<dbReference type="AlphaFoldDB" id="A0A371IAS2"/>
<dbReference type="InterPro" id="IPR036318">
    <property type="entry name" value="FAD-bd_PCMH-like_sf"/>
</dbReference>
<dbReference type="SUPFAM" id="SSF55103">
    <property type="entry name" value="FAD-linked oxidases, C-terminal domain"/>
    <property type="match status" value="1"/>
</dbReference>
<dbReference type="Pfam" id="PF01565">
    <property type="entry name" value="FAD_binding_4"/>
    <property type="match status" value="1"/>
</dbReference>
<evidence type="ECO:0000259" key="8">
    <source>
        <dbReference type="PROSITE" id="PS51387"/>
    </source>
</evidence>
<dbReference type="PANTHER" id="PTHR13878">
    <property type="entry name" value="GULONOLACTONE OXIDASE"/>
    <property type="match status" value="1"/>
</dbReference>
<dbReference type="EMBL" id="QJKJ01000526">
    <property type="protein sequence ID" value="RDY12128.1"/>
    <property type="molecule type" value="Genomic_DNA"/>
</dbReference>
<keyword evidence="6" id="KW-0560">Oxidoreductase</keyword>
<keyword evidence="5" id="KW-0274">FAD</keyword>
<reference evidence="9" key="1">
    <citation type="submission" date="2018-05" db="EMBL/GenBank/DDBJ databases">
        <title>Draft genome of Mucuna pruriens seed.</title>
        <authorList>
            <person name="Nnadi N.E."/>
            <person name="Vos R."/>
            <person name="Hasami M.H."/>
            <person name="Devisetty U.K."/>
            <person name="Aguiy J.C."/>
        </authorList>
    </citation>
    <scope>NUCLEOTIDE SEQUENCE [LARGE SCALE GENOMIC DNA]</scope>
    <source>
        <strain evidence="9">JCA_2017</strain>
    </source>
</reference>
<evidence type="ECO:0000256" key="5">
    <source>
        <dbReference type="ARBA" id="ARBA00022827"/>
    </source>
</evidence>
<accession>A0A371IAS2</accession>
<dbReference type="STRING" id="157652.A0A371IAS2"/>
<dbReference type="InterPro" id="IPR050432">
    <property type="entry name" value="FAD-linked_Oxidoreductases_BP"/>
</dbReference>
<dbReference type="PROSITE" id="PS51387">
    <property type="entry name" value="FAD_PCMH"/>
    <property type="match status" value="1"/>
</dbReference>
<evidence type="ECO:0000256" key="6">
    <source>
        <dbReference type="ARBA" id="ARBA00023002"/>
    </source>
</evidence>
<keyword evidence="4" id="KW-0285">Flavoprotein</keyword>
<dbReference type="InterPro" id="IPR015345">
    <property type="entry name" value="Cytokinin_DH_FAD/cytokin-bd"/>
</dbReference>
<keyword evidence="10" id="KW-1185">Reference proteome</keyword>
<feature type="domain" description="FAD-binding PCMH-type" evidence="8">
    <location>
        <begin position="65"/>
        <end position="241"/>
    </location>
</feature>
<dbReference type="GO" id="GO:0071949">
    <property type="term" value="F:FAD binding"/>
    <property type="evidence" value="ECO:0007669"/>
    <property type="project" value="InterPro"/>
</dbReference>
<dbReference type="InterPro" id="IPR016167">
    <property type="entry name" value="FAD-bd_PCMH_sub1"/>
</dbReference>
<gene>
    <name evidence="9" type="primary">CKX7</name>
    <name evidence="9" type="ORF">CR513_03116</name>
</gene>
<proteinExistence type="inferred from homology"/>
<evidence type="ECO:0000256" key="3">
    <source>
        <dbReference type="ARBA" id="ARBA00011928"/>
    </source>
</evidence>
<comment type="similarity">
    <text evidence="2">Belongs to the oxygen-dependent FAD-linked oxidoreductase family.</text>
</comment>
<dbReference type="Gene3D" id="3.30.43.10">
    <property type="entry name" value="Uridine Diphospho-n-acetylenolpyruvylglucosamine Reductase, domain 2"/>
    <property type="match status" value="1"/>
</dbReference>
<comment type="cofactor">
    <cofactor evidence="1">
        <name>FAD</name>
        <dbReference type="ChEBI" id="CHEBI:57692"/>
    </cofactor>
</comment>
<dbReference type="EC" id="1.5.99.12" evidence="3"/>
<name>A0A371IAS2_MUCPR</name>
<evidence type="ECO:0000256" key="4">
    <source>
        <dbReference type="ARBA" id="ARBA00022630"/>
    </source>
</evidence>
<evidence type="ECO:0000313" key="10">
    <source>
        <dbReference type="Proteomes" id="UP000257109"/>
    </source>
</evidence>
<evidence type="ECO:0000313" key="9">
    <source>
        <dbReference type="EMBL" id="RDY12128.1"/>
    </source>
</evidence>
<dbReference type="InterPro" id="IPR016169">
    <property type="entry name" value="FAD-bd_PCMH_sub2"/>
</dbReference>
<protein>
    <recommendedName>
        <fullName evidence="3">cytokinin dehydrogenase</fullName>
        <ecNumber evidence="3">1.5.99.12</ecNumber>
    </recommendedName>
</protein>